<comment type="caution">
    <text evidence="2">The sequence shown here is derived from an EMBL/GenBank/DDBJ whole genome shotgun (WGS) entry which is preliminary data.</text>
</comment>
<dbReference type="PANTHER" id="PTHR46601:SF1">
    <property type="entry name" value="ADF-H DOMAIN-CONTAINING PROTEIN"/>
    <property type="match status" value="1"/>
</dbReference>
<organism evidence="2 3">
    <name type="scientific">Rotaria socialis</name>
    <dbReference type="NCBI Taxonomy" id="392032"/>
    <lineage>
        <taxon>Eukaryota</taxon>
        <taxon>Metazoa</taxon>
        <taxon>Spiralia</taxon>
        <taxon>Gnathifera</taxon>
        <taxon>Rotifera</taxon>
        <taxon>Eurotatoria</taxon>
        <taxon>Bdelloidea</taxon>
        <taxon>Philodinida</taxon>
        <taxon>Philodinidae</taxon>
        <taxon>Rotaria</taxon>
    </lineage>
</organism>
<dbReference type="Proteomes" id="UP000663838">
    <property type="component" value="Unassembled WGS sequence"/>
</dbReference>
<proteinExistence type="predicted"/>
<name>A0A821VJH9_9BILA</name>
<dbReference type="EMBL" id="CAJOBS010006063">
    <property type="protein sequence ID" value="CAF4908543.1"/>
    <property type="molecule type" value="Genomic_DNA"/>
</dbReference>
<feature type="compositionally biased region" description="Acidic residues" evidence="1">
    <location>
        <begin position="84"/>
        <end position="110"/>
    </location>
</feature>
<feature type="region of interest" description="Disordered" evidence="1">
    <location>
        <begin position="84"/>
        <end position="113"/>
    </location>
</feature>
<dbReference type="PANTHER" id="PTHR46601">
    <property type="entry name" value="ULP_PROTEASE DOMAIN-CONTAINING PROTEIN"/>
    <property type="match status" value="1"/>
</dbReference>
<evidence type="ECO:0000313" key="2">
    <source>
        <dbReference type="EMBL" id="CAF4908543.1"/>
    </source>
</evidence>
<protein>
    <submittedName>
        <fullName evidence="2">Uncharacterized protein</fullName>
    </submittedName>
</protein>
<reference evidence="2" key="1">
    <citation type="submission" date="2021-02" db="EMBL/GenBank/DDBJ databases">
        <authorList>
            <person name="Nowell W R."/>
        </authorList>
    </citation>
    <scope>NUCLEOTIDE SEQUENCE</scope>
</reference>
<evidence type="ECO:0000256" key="1">
    <source>
        <dbReference type="SAM" id="MobiDB-lite"/>
    </source>
</evidence>
<dbReference type="AlphaFoldDB" id="A0A821VJH9"/>
<accession>A0A821VJH9</accession>
<evidence type="ECO:0000313" key="3">
    <source>
        <dbReference type="Proteomes" id="UP000663838"/>
    </source>
</evidence>
<gene>
    <name evidence="2" type="ORF">TOA249_LOCUS31218</name>
</gene>
<sequence>MPRPKYCQHPTRRATFASGAKGVRAVSLKLSMLLISRYNITDTRVHWLCPRCHTLESSELKIHQPMQINNNRSLTDTEYTVEDISSGEDDDDEEDADEEISYDNLEDEDNVYMNDNMEAEIKDNDKETDAEPMDEESDDVSYDLEYHQNEAIEKLSTIFRLLNIKPIQDKVAVRPIRAKIDEVYRYLHGLCDVLEGQPQYQRNANPYNLLISESNELLDGLKRLFDESDDKEQARLMTIEPQQWGRKQFNSGQNQARRSLVLRKNGGVLAYSQCLRGNLPLSDATFDAVVKFYCEDDISRVSSNVKDTILINKQPVPVRFMEMTVLDAYRIFNERQSDAVARSTFNSLRPREVKIASPHETCMCTTHENMDLLLKAWNNYYQNDGAAAHFKNNASILNLVHHRRDFNLDGCWTFTVTGHGKAARDSIGAVLKSTARRATLSKNILLSTAKDFYEFSLRHQSEIANNSNKQNPGIHVFFLDSAEVEEVKERVIKVRSEQLRSSGESNYFLLNIYTLHLGMINGIRNKHEFQPINNNTVQCRLTSRST</sequence>